<feature type="region of interest" description="Disordered" evidence="2">
    <location>
        <begin position="1"/>
        <end position="27"/>
    </location>
</feature>
<dbReference type="CDD" id="cd09917">
    <property type="entry name" value="F-box_SF"/>
    <property type="match status" value="1"/>
</dbReference>
<keyword evidence="5" id="KW-1185">Reference proteome</keyword>
<gene>
    <name evidence="4" type="ORF">C8Q71DRAFT_300983</name>
</gene>
<comment type="caution">
    <text evidence="4">The sequence shown here is derived from an EMBL/GenBank/DDBJ whole genome shotgun (WGS) entry which is preliminary data.</text>
</comment>
<keyword evidence="1" id="KW-0175">Coiled coil</keyword>
<evidence type="ECO:0000259" key="3">
    <source>
        <dbReference type="PROSITE" id="PS50181"/>
    </source>
</evidence>
<name>A0ABQ8K3G3_9APHY</name>
<dbReference type="EMBL" id="JADCUA010000026">
    <property type="protein sequence ID" value="KAH9831376.1"/>
    <property type="molecule type" value="Genomic_DNA"/>
</dbReference>
<feature type="coiled-coil region" evidence="1">
    <location>
        <begin position="238"/>
        <end position="270"/>
    </location>
</feature>
<dbReference type="InterPro" id="IPR001810">
    <property type="entry name" value="F-box_dom"/>
</dbReference>
<dbReference type="SMART" id="SM00256">
    <property type="entry name" value="FBOX"/>
    <property type="match status" value="1"/>
</dbReference>
<dbReference type="PROSITE" id="PS50181">
    <property type="entry name" value="FBOX"/>
    <property type="match status" value="1"/>
</dbReference>
<evidence type="ECO:0000313" key="5">
    <source>
        <dbReference type="Proteomes" id="UP000814176"/>
    </source>
</evidence>
<protein>
    <recommendedName>
        <fullName evidence="3">F-box domain-containing protein</fullName>
    </recommendedName>
</protein>
<evidence type="ECO:0000313" key="4">
    <source>
        <dbReference type="EMBL" id="KAH9831376.1"/>
    </source>
</evidence>
<dbReference type="SUPFAM" id="SSF81383">
    <property type="entry name" value="F-box domain"/>
    <property type="match status" value="1"/>
</dbReference>
<evidence type="ECO:0000256" key="1">
    <source>
        <dbReference type="SAM" id="Coils"/>
    </source>
</evidence>
<accession>A0ABQ8K3G3</accession>
<proteinExistence type="predicted"/>
<organism evidence="4 5">
    <name type="scientific">Rhodofomes roseus</name>
    <dbReference type="NCBI Taxonomy" id="34475"/>
    <lineage>
        <taxon>Eukaryota</taxon>
        <taxon>Fungi</taxon>
        <taxon>Dikarya</taxon>
        <taxon>Basidiomycota</taxon>
        <taxon>Agaricomycotina</taxon>
        <taxon>Agaricomycetes</taxon>
        <taxon>Polyporales</taxon>
        <taxon>Rhodofomes</taxon>
    </lineage>
</organism>
<dbReference type="Proteomes" id="UP000814176">
    <property type="component" value="Unassembled WGS sequence"/>
</dbReference>
<dbReference type="GeneID" id="71998390"/>
<reference evidence="4 5" key="1">
    <citation type="journal article" date="2021" name="Environ. Microbiol.">
        <title>Gene family expansions and transcriptome signatures uncover fungal adaptations to wood decay.</title>
        <authorList>
            <person name="Hage H."/>
            <person name="Miyauchi S."/>
            <person name="Viragh M."/>
            <person name="Drula E."/>
            <person name="Min B."/>
            <person name="Chaduli D."/>
            <person name="Navarro D."/>
            <person name="Favel A."/>
            <person name="Norest M."/>
            <person name="Lesage-Meessen L."/>
            <person name="Balint B."/>
            <person name="Merenyi Z."/>
            <person name="de Eugenio L."/>
            <person name="Morin E."/>
            <person name="Martinez A.T."/>
            <person name="Baldrian P."/>
            <person name="Stursova M."/>
            <person name="Martinez M.J."/>
            <person name="Novotny C."/>
            <person name="Magnuson J.K."/>
            <person name="Spatafora J.W."/>
            <person name="Maurice S."/>
            <person name="Pangilinan J."/>
            <person name="Andreopoulos W."/>
            <person name="LaButti K."/>
            <person name="Hundley H."/>
            <person name="Na H."/>
            <person name="Kuo A."/>
            <person name="Barry K."/>
            <person name="Lipzen A."/>
            <person name="Henrissat B."/>
            <person name="Riley R."/>
            <person name="Ahrendt S."/>
            <person name="Nagy L.G."/>
            <person name="Grigoriev I.V."/>
            <person name="Martin F."/>
            <person name="Rosso M.N."/>
        </authorList>
    </citation>
    <scope>NUCLEOTIDE SEQUENCE [LARGE SCALE GENOMIC DNA]</scope>
    <source>
        <strain evidence="4 5">CIRM-BRFM 1785</strain>
    </source>
</reference>
<sequence>MTDAMSDPDPNIRRPSGSSGAGAEPAHWTDEDVTMNEAIAGTGVLDNQSNITLLEIPLDIIFEILGQLEPLDLANLAQTNRTFRTLLLESSQGARIWKTVRKTAGETPDGPQCVPYIAWVRMLYSAICSGCGDDGPHIDYALMRRMCSECDSTMLYDHGTLIQDSKHPDVSAIILQLIPHTTRKGPYDATGKRYWKTDITTMTDTYVGYLKDVQAGKPGASEALERFTNERVKYVQTIIEHEAKCDEWQRTRKEEEKKLKETQCKRLTELFRGLGHADEDIQVTELCIWEFEIEGEIDEKVWQRVRLNREPDVIARRLKRFETQYSDTVKVRKSLVKNIYHDYAQTLRPSDRLRLPPVDMVYMTPSFRFNIYENPDASLQAVKEQCDEAARQLPEIVSTYHASIKAALLVAIKSAAHDRKPDWKELGLDHRLGLATSAFESELVDELTPLCSIDGVLAYFATEELATERGRYWLRLLAINDGAEIELFEWDWVAYKILTVLALALGLDPVKATPRDFDERASLMFCGAGGCSERDDEDDEEYFEFHNWRTIIQHCWLQHTLVSDPYCQPLIGLLNEKDSQVLREGPGCVHPESHTHWTCNHCSVYYNDMNWQTWDTVVNHLRTIHAIPDPKEHVDFFYVSHAKSFEPFDASIPDSDFKYLDIGDMSG</sequence>
<dbReference type="RefSeq" id="XP_047774503.1">
    <property type="nucleotide sequence ID" value="XM_047917658.1"/>
</dbReference>
<evidence type="ECO:0000256" key="2">
    <source>
        <dbReference type="SAM" id="MobiDB-lite"/>
    </source>
</evidence>
<dbReference type="InterPro" id="IPR036047">
    <property type="entry name" value="F-box-like_dom_sf"/>
</dbReference>
<dbReference type="Pfam" id="PF00646">
    <property type="entry name" value="F-box"/>
    <property type="match status" value="1"/>
</dbReference>
<feature type="domain" description="F-box" evidence="3">
    <location>
        <begin position="50"/>
        <end position="100"/>
    </location>
</feature>